<feature type="non-terminal residue" evidence="2">
    <location>
        <position position="190"/>
    </location>
</feature>
<feature type="non-terminal residue" evidence="2">
    <location>
        <position position="1"/>
    </location>
</feature>
<dbReference type="InParanoid" id="A0A1Q3B843"/>
<dbReference type="EMBL" id="BDDD01000337">
    <property type="protein sequence ID" value="GAV64197.1"/>
    <property type="molecule type" value="Genomic_DNA"/>
</dbReference>
<sequence>NVENHIKIVKSTWNVIATLRGKSGLGWDDNFKMITTGRQSYEHIHNKYLNKKIEMCDEMTLTVGKDMTTVSFAKSFVDVDMQENINVDYLVAEEEGETEGGTKGKQTTSSTATSSQARPHRKRNRDELPQLDLVAAQLGEITIVISKLSWNELIIDDLYKEVMKTEFEELVLANTFDYLVENEKLANVFM</sequence>
<evidence type="ECO:0000313" key="3">
    <source>
        <dbReference type="Proteomes" id="UP000187406"/>
    </source>
</evidence>
<protein>
    <recommendedName>
        <fullName evidence="4">Myb_DNA-bind_3 domain-containing protein</fullName>
    </recommendedName>
</protein>
<keyword evidence="3" id="KW-1185">Reference proteome</keyword>
<organism evidence="2 3">
    <name type="scientific">Cephalotus follicularis</name>
    <name type="common">Albany pitcher plant</name>
    <dbReference type="NCBI Taxonomy" id="3775"/>
    <lineage>
        <taxon>Eukaryota</taxon>
        <taxon>Viridiplantae</taxon>
        <taxon>Streptophyta</taxon>
        <taxon>Embryophyta</taxon>
        <taxon>Tracheophyta</taxon>
        <taxon>Spermatophyta</taxon>
        <taxon>Magnoliopsida</taxon>
        <taxon>eudicotyledons</taxon>
        <taxon>Gunneridae</taxon>
        <taxon>Pentapetalae</taxon>
        <taxon>rosids</taxon>
        <taxon>fabids</taxon>
        <taxon>Oxalidales</taxon>
        <taxon>Cephalotaceae</taxon>
        <taxon>Cephalotus</taxon>
    </lineage>
</organism>
<name>A0A1Q3B843_CEPFO</name>
<evidence type="ECO:0008006" key="4">
    <source>
        <dbReference type="Google" id="ProtNLM"/>
    </source>
</evidence>
<proteinExistence type="predicted"/>
<evidence type="ECO:0000256" key="1">
    <source>
        <dbReference type="SAM" id="MobiDB-lite"/>
    </source>
</evidence>
<feature type="compositionally biased region" description="Low complexity" evidence="1">
    <location>
        <begin position="104"/>
        <end position="116"/>
    </location>
</feature>
<dbReference type="Proteomes" id="UP000187406">
    <property type="component" value="Unassembled WGS sequence"/>
</dbReference>
<dbReference type="OrthoDB" id="1301570at2759"/>
<dbReference type="PANTHER" id="PTHR47127">
    <property type="entry name" value="10A19I.15"/>
    <property type="match status" value="1"/>
</dbReference>
<reference evidence="3" key="1">
    <citation type="submission" date="2016-04" db="EMBL/GenBank/DDBJ databases">
        <title>Cephalotus genome sequencing.</title>
        <authorList>
            <person name="Fukushima K."/>
            <person name="Hasebe M."/>
            <person name="Fang X."/>
        </authorList>
    </citation>
    <scope>NUCLEOTIDE SEQUENCE [LARGE SCALE GENOMIC DNA]</scope>
    <source>
        <strain evidence="3">cv. St1</strain>
    </source>
</reference>
<accession>A0A1Q3B843</accession>
<feature type="region of interest" description="Disordered" evidence="1">
    <location>
        <begin position="93"/>
        <end position="126"/>
    </location>
</feature>
<evidence type="ECO:0000313" key="2">
    <source>
        <dbReference type="EMBL" id="GAV64197.1"/>
    </source>
</evidence>
<dbReference type="AlphaFoldDB" id="A0A1Q3B843"/>
<gene>
    <name evidence="2" type="ORF">CFOL_v3_07715</name>
</gene>
<comment type="caution">
    <text evidence="2">The sequence shown here is derived from an EMBL/GenBank/DDBJ whole genome shotgun (WGS) entry which is preliminary data.</text>
</comment>